<name>A0A2P2QAF3_RHIMU</name>
<dbReference type="EMBL" id="GGEC01083440">
    <property type="protein sequence ID" value="MBX63924.1"/>
    <property type="molecule type" value="Transcribed_RNA"/>
</dbReference>
<sequence>MLRLNQYWESQILYWISQGMPTQLFNHHIYTKTQDNNCMQHI</sequence>
<proteinExistence type="predicted"/>
<dbReference type="AlphaFoldDB" id="A0A2P2QAF3"/>
<reference evidence="1" key="1">
    <citation type="submission" date="2018-02" db="EMBL/GenBank/DDBJ databases">
        <title>Rhizophora mucronata_Transcriptome.</title>
        <authorList>
            <person name="Meera S.P."/>
            <person name="Sreeshan A."/>
            <person name="Augustine A."/>
        </authorList>
    </citation>
    <scope>NUCLEOTIDE SEQUENCE</scope>
    <source>
        <tissue evidence="1">Leaf</tissue>
    </source>
</reference>
<evidence type="ECO:0000313" key="1">
    <source>
        <dbReference type="EMBL" id="MBX63924.1"/>
    </source>
</evidence>
<accession>A0A2P2QAF3</accession>
<organism evidence="1">
    <name type="scientific">Rhizophora mucronata</name>
    <name type="common">Asiatic mangrove</name>
    <dbReference type="NCBI Taxonomy" id="61149"/>
    <lineage>
        <taxon>Eukaryota</taxon>
        <taxon>Viridiplantae</taxon>
        <taxon>Streptophyta</taxon>
        <taxon>Embryophyta</taxon>
        <taxon>Tracheophyta</taxon>
        <taxon>Spermatophyta</taxon>
        <taxon>Magnoliopsida</taxon>
        <taxon>eudicotyledons</taxon>
        <taxon>Gunneridae</taxon>
        <taxon>Pentapetalae</taxon>
        <taxon>rosids</taxon>
        <taxon>fabids</taxon>
        <taxon>Malpighiales</taxon>
        <taxon>Rhizophoraceae</taxon>
        <taxon>Rhizophora</taxon>
    </lineage>
</organism>
<protein>
    <submittedName>
        <fullName evidence="1">Uncharacterized protein</fullName>
    </submittedName>
</protein>